<evidence type="ECO:0000313" key="3">
    <source>
        <dbReference type="Proteomes" id="UP000838821"/>
    </source>
</evidence>
<sequence length="197" mass="21781">MSFTNVYKLLGDNLEEDPSGLLYCVLYDGNNIRGYELMSPEKTETIRIDNSTVEDVHYLFDLDAGDYVEQSREQRQFPDPNAISPVDAKISELNAACNAAILAGFTSNALGTDNTYDFDYDAQINLGGMLNAITADIVSGTVVWKASGIPQTHTIDQFKTVFAQGLSHKNTNIGKYWTLKGQVLSAETTEEINAIHW</sequence>
<dbReference type="RefSeq" id="WP_236293079.1">
    <property type="nucleotide sequence ID" value="NZ_CAKMMW010000038.1"/>
</dbReference>
<evidence type="ECO:0000313" key="2">
    <source>
        <dbReference type="EMBL" id="CAH1230656.1"/>
    </source>
</evidence>
<dbReference type="InterPro" id="IPR025484">
    <property type="entry name" value="DUF4376"/>
</dbReference>
<gene>
    <name evidence="2" type="ORF">PAECIP111891_06712</name>
</gene>
<dbReference type="Pfam" id="PF14301">
    <property type="entry name" value="DUF4376"/>
    <property type="match status" value="1"/>
</dbReference>
<feature type="domain" description="DUF4376" evidence="1">
    <location>
        <begin position="88"/>
        <end position="195"/>
    </location>
</feature>
<comment type="caution">
    <text evidence="2">The sequence shown here is derived from an EMBL/GenBank/DDBJ whole genome shotgun (WGS) entry which is preliminary data.</text>
</comment>
<protein>
    <recommendedName>
        <fullName evidence="1">DUF4376 domain-containing protein</fullName>
    </recommendedName>
</protein>
<accession>A0ABN8H5K4</accession>
<keyword evidence="3" id="KW-1185">Reference proteome</keyword>
<dbReference type="Proteomes" id="UP000838821">
    <property type="component" value="Unassembled WGS sequence"/>
</dbReference>
<dbReference type="EMBL" id="CAKMMW010000038">
    <property type="protein sequence ID" value="CAH1230656.1"/>
    <property type="molecule type" value="Genomic_DNA"/>
</dbReference>
<proteinExistence type="predicted"/>
<reference evidence="2" key="1">
    <citation type="submission" date="2022-01" db="EMBL/GenBank/DDBJ databases">
        <authorList>
            <person name="Criscuolo A."/>
        </authorList>
    </citation>
    <scope>NUCLEOTIDE SEQUENCE</scope>
    <source>
        <strain evidence="2">CIP111891</strain>
    </source>
</reference>
<organism evidence="2 3">
    <name type="scientific">Paenibacillus allorhizoplanae</name>
    <dbReference type="NCBI Taxonomy" id="2905648"/>
    <lineage>
        <taxon>Bacteria</taxon>
        <taxon>Bacillati</taxon>
        <taxon>Bacillota</taxon>
        <taxon>Bacilli</taxon>
        <taxon>Bacillales</taxon>
        <taxon>Paenibacillaceae</taxon>
        <taxon>Paenibacillus</taxon>
    </lineage>
</organism>
<evidence type="ECO:0000259" key="1">
    <source>
        <dbReference type="Pfam" id="PF14301"/>
    </source>
</evidence>
<name>A0ABN8H5K4_9BACL</name>